<dbReference type="EMBL" id="PREZ01000005">
    <property type="protein sequence ID" value="PPA69660.1"/>
    <property type="molecule type" value="Genomic_DNA"/>
</dbReference>
<dbReference type="AlphaFoldDB" id="A0A2S5G9I5"/>
<evidence type="ECO:0000313" key="1">
    <source>
        <dbReference type="EMBL" id="PPA69660.1"/>
    </source>
</evidence>
<dbReference type="Pfam" id="PF02283">
    <property type="entry name" value="CobU"/>
    <property type="match status" value="1"/>
</dbReference>
<accession>A0A2S5G9I5</accession>
<gene>
    <name evidence="1" type="ORF">C4B60_14040</name>
</gene>
<protein>
    <submittedName>
        <fullName evidence="1">Uncharacterized protein</fullName>
    </submittedName>
</protein>
<sequence length="139" mass="16219">MHFVIGGAYNGKREWVKKQLTENQILMLNKPLGNEPLSSFKVIVKSDLECWILDECDKGKGEETLLQLWENELKNLLEWEQQDKDRSLFIIGTDQSKGIVPMDRAERKARDLLGWCHQHTAKKAEHVTRIWYGIAQELK</sequence>
<dbReference type="UniPathway" id="UPA00148">
    <property type="reaction ID" value="UER00236"/>
</dbReference>
<dbReference type="Proteomes" id="UP000239047">
    <property type="component" value="Unassembled WGS sequence"/>
</dbReference>
<comment type="caution">
    <text evidence="1">The sequence shown here is derived from an EMBL/GenBank/DDBJ whole genome shotgun (WGS) entry which is preliminary data.</text>
</comment>
<name>A0A2S5G9I5_9BACL</name>
<keyword evidence="2" id="KW-1185">Reference proteome</keyword>
<dbReference type="GO" id="GO:0000166">
    <property type="term" value="F:nucleotide binding"/>
    <property type="evidence" value="ECO:0007669"/>
    <property type="project" value="InterPro"/>
</dbReference>
<dbReference type="GO" id="GO:0043752">
    <property type="term" value="F:adenosylcobinamide kinase activity"/>
    <property type="evidence" value="ECO:0007669"/>
    <property type="project" value="InterPro"/>
</dbReference>
<dbReference type="SUPFAM" id="SSF52540">
    <property type="entry name" value="P-loop containing nucleoside triphosphate hydrolases"/>
    <property type="match status" value="1"/>
</dbReference>
<dbReference type="InterPro" id="IPR027417">
    <property type="entry name" value="P-loop_NTPase"/>
</dbReference>
<reference evidence="1 2" key="1">
    <citation type="submission" date="2018-02" db="EMBL/GenBank/DDBJ databases">
        <title>Jeotgalibacillus proteolyticum sp. nov. a protease producing bacterium isolated from ocean sediments of Laizhou Bay.</title>
        <authorList>
            <person name="Li Y."/>
        </authorList>
    </citation>
    <scope>NUCLEOTIDE SEQUENCE [LARGE SCALE GENOMIC DNA]</scope>
    <source>
        <strain evidence="1 2">22-7</strain>
    </source>
</reference>
<proteinExistence type="predicted"/>
<dbReference type="OrthoDB" id="1766664at2"/>
<organism evidence="1 2">
    <name type="scientific">Jeotgalibacillus proteolyticus</name>
    <dbReference type="NCBI Taxonomy" id="2082395"/>
    <lineage>
        <taxon>Bacteria</taxon>
        <taxon>Bacillati</taxon>
        <taxon>Bacillota</taxon>
        <taxon>Bacilli</taxon>
        <taxon>Bacillales</taxon>
        <taxon>Caryophanaceae</taxon>
        <taxon>Jeotgalibacillus</taxon>
    </lineage>
</organism>
<dbReference type="InterPro" id="IPR003203">
    <property type="entry name" value="CobU/CobP"/>
</dbReference>
<dbReference type="Gene3D" id="3.40.50.300">
    <property type="entry name" value="P-loop containing nucleotide triphosphate hydrolases"/>
    <property type="match status" value="1"/>
</dbReference>
<dbReference type="GO" id="GO:0009236">
    <property type="term" value="P:cobalamin biosynthetic process"/>
    <property type="evidence" value="ECO:0007669"/>
    <property type="project" value="UniProtKB-UniPathway"/>
</dbReference>
<evidence type="ECO:0000313" key="2">
    <source>
        <dbReference type="Proteomes" id="UP000239047"/>
    </source>
</evidence>
<dbReference type="RefSeq" id="WP_104058653.1">
    <property type="nucleotide sequence ID" value="NZ_PREZ01000005.1"/>
</dbReference>